<evidence type="ECO:0000256" key="1">
    <source>
        <dbReference type="SAM" id="MobiDB-lite"/>
    </source>
</evidence>
<dbReference type="InterPro" id="IPR005183">
    <property type="entry name" value="DUF305_CopM-like"/>
</dbReference>
<dbReference type="PANTHER" id="PTHR36933">
    <property type="entry name" value="SLL0788 PROTEIN"/>
    <property type="match status" value="1"/>
</dbReference>
<reference evidence="4 5" key="1">
    <citation type="submission" date="2020-07" db="EMBL/GenBank/DDBJ databases">
        <title>Sequencing the genomes of 1000 actinobacteria strains.</title>
        <authorList>
            <person name="Klenk H.-P."/>
        </authorList>
    </citation>
    <scope>NUCLEOTIDE SEQUENCE [LARGE SCALE GENOMIC DNA]</scope>
    <source>
        <strain evidence="4 5">DSM 45763</strain>
    </source>
</reference>
<dbReference type="RefSeq" id="WP_179817927.1">
    <property type="nucleotide sequence ID" value="NZ_JACCCO010000001.1"/>
</dbReference>
<sequence length="226" mass="23244">MSTHHLTRPALRRLALAVTAGAGALTLLTACGGGGDATSAQPGNAGMTGMTGMTSGAPAPAASASPAESTSPATGSNAADVMFAQMMIPHHRQAVAMSELAETRAADPEVKELAAKIKGAQDPEIATMTGWLKAWGAPEMPDGGHMGHDMPGMMSDKEMADLKAAKGAEFDRMFAKMMIAHHEGAVGMAETEQAQGADPAAKKLAADIIAAQQAEIKQMRKLLDRL</sequence>
<protein>
    <submittedName>
        <fullName evidence="4">Uncharacterized protein (DUF305 family)</fullName>
    </submittedName>
</protein>
<evidence type="ECO:0000256" key="2">
    <source>
        <dbReference type="SAM" id="SignalP"/>
    </source>
</evidence>
<feature type="compositionally biased region" description="Low complexity" evidence="1">
    <location>
        <begin position="47"/>
        <end position="75"/>
    </location>
</feature>
<dbReference type="EMBL" id="JACCCO010000001">
    <property type="protein sequence ID" value="NYF38130.1"/>
    <property type="molecule type" value="Genomic_DNA"/>
</dbReference>
<accession>A0A852UQ51</accession>
<comment type="caution">
    <text evidence="4">The sequence shown here is derived from an EMBL/GenBank/DDBJ whole genome shotgun (WGS) entry which is preliminary data.</text>
</comment>
<feature type="region of interest" description="Disordered" evidence="1">
    <location>
        <begin position="42"/>
        <end position="75"/>
    </location>
</feature>
<evidence type="ECO:0000259" key="3">
    <source>
        <dbReference type="Pfam" id="PF03713"/>
    </source>
</evidence>
<dbReference type="PANTHER" id="PTHR36933:SF1">
    <property type="entry name" value="SLL0788 PROTEIN"/>
    <property type="match status" value="1"/>
</dbReference>
<gene>
    <name evidence="4" type="ORF">HDA43_000289</name>
</gene>
<evidence type="ECO:0000313" key="5">
    <source>
        <dbReference type="Proteomes" id="UP000576393"/>
    </source>
</evidence>
<proteinExistence type="predicted"/>
<feature type="signal peptide" evidence="2">
    <location>
        <begin position="1"/>
        <end position="24"/>
    </location>
</feature>
<dbReference type="AlphaFoldDB" id="A0A852UQ51"/>
<feature type="chain" id="PRO_5038526975" evidence="2">
    <location>
        <begin position="25"/>
        <end position="226"/>
    </location>
</feature>
<name>A0A852UQ51_9ACTN</name>
<dbReference type="Pfam" id="PF03713">
    <property type="entry name" value="DUF305"/>
    <property type="match status" value="1"/>
</dbReference>
<feature type="domain" description="DUF305" evidence="3">
    <location>
        <begin position="80"/>
        <end position="223"/>
    </location>
</feature>
<dbReference type="Proteomes" id="UP000576393">
    <property type="component" value="Unassembled WGS sequence"/>
</dbReference>
<dbReference type="Gene3D" id="1.20.1260.10">
    <property type="match status" value="1"/>
</dbReference>
<dbReference type="InterPro" id="IPR012347">
    <property type="entry name" value="Ferritin-like"/>
</dbReference>
<organism evidence="4 5">
    <name type="scientific">Streptosporangium sandarakinum</name>
    <dbReference type="NCBI Taxonomy" id="1260955"/>
    <lineage>
        <taxon>Bacteria</taxon>
        <taxon>Bacillati</taxon>
        <taxon>Actinomycetota</taxon>
        <taxon>Actinomycetes</taxon>
        <taxon>Streptosporangiales</taxon>
        <taxon>Streptosporangiaceae</taxon>
        <taxon>Streptosporangium</taxon>
    </lineage>
</organism>
<evidence type="ECO:0000313" key="4">
    <source>
        <dbReference type="EMBL" id="NYF38130.1"/>
    </source>
</evidence>
<keyword evidence="5" id="KW-1185">Reference proteome</keyword>
<keyword evidence="2" id="KW-0732">Signal</keyword>